<dbReference type="SUPFAM" id="SSF52540">
    <property type="entry name" value="P-loop containing nucleoside triphosphate hydrolases"/>
    <property type="match status" value="1"/>
</dbReference>
<dbReference type="InterPro" id="IPR056072">
    <property type="entry name" value="SNTX_MACPF/CDC-like_dom"/>
</dbReference>
<feature type="compositionally biased region" description="Basic and acidic residues" evidence="1">
    <location>
        <begin position="1179"/>
        <end position="1189"/>
    </location>
</feature>
<dbReference type="AlphaFoldDB" id="A0A8H4LH24"/>
<accession>A0A8H4LH24</accession>
<organism evidence="5 6">
    <name type="scientific">Fusarium albosuccineum</name>
    <dbReference type="NCBI Taxonomy" id="1237068"/>
    <lineage>
        <taxon>Eukaryota</taxon>
        <taxon>Fungi</taxon>
        <taxon>Dikarya</taxon>
        <taxon>Ascomycota</taxon>
        <taxon>Pezizomycotina</taxon>
        <taxon>Sordariomycetes</taxon>
        <taxon>Hypocreomycetidae</taxon>
        <taxon>Hypocreales</taxon>
        <taxon>Nectriaceae</taxon>
        <taxon>Fusarium</taxon>
        <taxon>Fusarium decemcellulare species complex</taxon>
    </lineage>
</organism>
<evidence type="ECO:0000259" key="3">
    <source>
        <dbReference type="Pfam" id="PF24676"/>
    </source>
</evidence>
<dbReference type="GO" id="GO:0016787">
    <property type="term" value="F:hydrolase activity"/>
    <property type="evidence" value="ECO:0007669"/>
    <property type="project" value="UniProtKB-KW"/>
</dbReference>
<dbReference type="InterPro" id="IPR058519">
    <property type="entry name" value="DUF8206"/>
</dbReference>
<reference evidence="5 6" key="1">
    <citation type="submission" date="2020-01" db="EMBL/GenBank/DDBJ databases">
        <title>Identification and distribution of gene clusters putatively required for synthesis of sphingolipid metabolism inhibitors in phylogenetically diverse species of the filamentous fungus Fusarium.</title>
        <authorList>
            <person name="Kim H.-S."/>
            <person name="Busman M."/>
            <person name="Brown D.W."/>
            <person name="Divon H."/>
            <person name="Uhlig S."/>
            <person name="Proctor R.H."/>
        </authorList>
    </citation>
    <scope>NUCLEOTIDE SEQUENCE [LARGE SCALE GENOMIC DNA]</scope>
    <source>
        <strain evidence="5 6">NRRL 20459</strain>
    </source>
</reference>
<dbReference type="Pfam" id="PF26633">
    <property type="entry name" value="DUF8206"/>
    <property type="match status" value="1"/>
</dbReference>
<feature type="region of interest" description="Disordered" evidence="1">
    <location>
        <begin position="1173"/>
        <end position="1220"/>
    </location>
</feature>
<comment type="caution">
    <text evidence="5">The sequence shown here is derived from an EMBL/GenBank/DDBJ whole genome shotgun (WGS) entry which is preliminary data.</text>
</comment>
<feature type="domain" description="DUF8206" evidence="4">
    <location>
        <begin position="916"/>
        <end position="996"/>
    </location>
</feature>
<dbReference type="InterPro" id="IPR056073">
    <property type="entry name" value="DUF7656"/>
</dbReference>
<evidence type="ECO:0000313" key="5">
    <source>
        <dbReference type="EMBL" id="KAF4469510.1"/>
    </source>
</evidence>
<proteinExistence type="predicted"/>
<dbReference type="Pfam" id="PF24674">
    <property type="entry name" value="MACPF_SNTX"/>
    <property type="match status" value="1"/>
</dbReference>
<evidence type="ECO:0000259" key="4">
    <source>
        <dbReference type="Pfam" id="PF26633"/>
    </source>
</evidence>
<feature type="domain" description="DUF7656" evidence="3">
    <location>
        <begin position="380"/>
        <end position="483"/>
    </location>
</feature>
<evidence type="ECO:0000259" key="2">
    <source>
        <dbReference type="Pfam" id="PF24674"/>
    </source>
</evidence>
<keyword evidence="6" id="KW-1185">Reference proteome</keyword>
<dbReference type="Gene3D" id="3.40.50.300">
    <property type="entry name" value="P-loop containing nucleotide triphosphate hydrolases"/>
    <property type="match status" value="1"/>
</dbReference>
<evidence type="ECO:0000313" key="6">
    <source>
        <dbReference type="Proteomes" id="UP000554235"/>
    </source>
</evidence>
<gene>
    <name evidence="5" type="ORF">FALBO_3601</name>
</gene>
<dbReference type="PANTHER" id="PTHR32046">
    <property type="entry name" value="G DOMAIN-CONTAINING PROTEIN"/>
    <property type="match status" value="1"/>
</dbReference>
<evidence type="ECO:0000256" key="1">
    <source>
        <dbReference type="SAM" id="MobiDB-lite"/>
    </source>
</evidence>
<dbReference type="OrthoDB" id="8954335at2759"/>
<dbReference type="PANTHER" id="PTHR32046:SF11">
    <property type="entry name" value="IMMUNE-ASSOCIATED NUCLEOTIDE-BINDING PROTEIN 10-LIKE"/>
    <property type="match status" value="1"/>
</dbReference>
<dbReference type="Pfam" id="PF24676">
    <property type="entry name" value="DUF7656"/>
    <property type="match status" value="1"/>
</dbReference>
<dbReference type="EMBL" id="JAADYS010000467">
    <property type="protein sequence ID" value="KAF4469510.1"/>
    <property type="molecule type" value="Genomic_DNA"/>
</dbReference>
<protein>
    <submittedName>
        <fullName evidence="5">P-loop containing nucleoside triphosphate hydrolase</fullName>
    </submittedName>
</protein>
<feature type="domain" description="SNTX MACPF/CDC-like" evidence="2">
    <location>
        <begin position="7"/>
        <end position="252"/>
    </location>
</feature>
<dbReference type="InterPro" id="IPR027417">
    <property type="entry name" value="P-loop_NTPase"/>
</dbReference>
<sequence length="1251" mass="140994">MASPVVKRPALGQVATLGSLYDARSDVFLPLSLFDGSLPSNAVETTQHQSVDIRIINGGTFADKFDACGIDGELGVSVLAGLARVDGSGLYLSHKRDTNHVVQSSLRYDLTTVEEKLNVTASGIKERIAPKILDTDVATHVVTGVCWGARYVFSAQRQLDRSEDRSQVSSNLEAQISLLKAARLSRVKDITHTRPENSTELAVFGDNLANVNYLTDFADARNVIKNIPGDIAREGDGKGQPLVYTLMPLSLLAAFRILDIKADITYRQLGPDCARRCVQLFDDIRGAIQRLSDYFARLQTHQACVPPEHIDSIAQLLAMIKSQEVILVADFASLVKDVRSGKASDHQLWARLTELIGDNSPHNILSAVAYEDKMDVQDLLRHEGAHLVGYKGPSVSALLHGNQHDDAYIFYFNEHVRHHSEVWEENLAAFLDILKDRSHHKLAIAVDQDAVDHDVHGTSLEKPYISHLRRGRVINEDFVEKRKVLAANCVMRVAEDALDRSVNGKPLDRRAVDIPCPHYDCDQKLLCNWICGSCQSAVEYGVIDDLLYCDCGASIYYKWEFQCNDPKHGSYWDQYERGELLQKLKALEPVEDLNILILGETGVGKSTWINAFVNYLSYESIGDALDAEDLKWVIPCSFQTQSVVDGKFVETEIKIGSSQSEKDGSGGQSATQSTEVYTVNIGKTRVRLIDTPGIGDTRGVDQDNSNMNDILTVLRTYNNLHGVLILLKPNAARLTVMFRFCIKQLLTHLHRNAANNIVFGFTNTRGSNYKPGDTFKPLNALLSEYKDVNIGLFENNVYCFDSESFRYLAAQKRGIDIGHLEDNRRSWEYSVGECERLVKHCQGITPHQVRSTINLNETRNTIHRLTEPMAFIAEKISASIDVNNDAIKELGDLDLTQHELQQRLFVQKETLKSEKVEEPQTVCTHDDCVEIRTDFEGKTETVTTIYKTVCHQGCYLTSVDRNKKGHPELQKCRAMNGAGMCKCGHSWMDHMHIYYKYVPTTYQHRDAATDRDLSRNADTIQLKQEAIRMKMEAIEEFKLEHQQVQEAAIQFGFFLKRHAITPYNDATIEYIDMLIDQERQKMKVGGSDQRRRKLEKEKAQYLQRVEVLEKAMKQGDESKLLDDTGVAQLVDSLYGLPHFGDDLRNIVKVHENAADSTYRERACNISGGVHFRRRRERNRTRTDERRNADLGEGPSAPLNTISSYEPIPGSFPREPTGGTVRAEPRVRTVVLHEPPRRLGIWGTLTRFVQRF</sequence>
<name>A0A8H4LH24_9HYPO</name>
<dbReference type="Proteomes" id="UP000554235">
    <property type="component" value="Unassembled WGS sequence"/>
</dbReference>
<keyword evidence="5" id="KW-0378">Hydrolase</keyword>